<reference evidence="1 2" key="1">
    <citation type="journal article" date="2022" name="DNA Res.">
        <title>Chromosomal-level genome assembly of the orchid tree Bauhinia variegata (Leguminosae; Cercidoideae) supports the allotetraploid origin hypothesis of Bauhinia.</title>
        <authorList>
            <person name="Zhong Y."/>
            <person name="Chen Y."/>
            <person name="Zheng D."/>
            <person name="Pang J."/>
            <person name="Liu Y."/>
            <person name="Luo S."/>
            <person name="Meng S."/>
            <person name="Qian L."/>
            <person name="Wei D."/>
            <person name="Dai S."/>
            <person name="Zhou R."/>
        </authorList>
    </citation>
    <scope>NUCLEOTIDE SEQUENCE [LARGE SCALE GENOMIC DNA]</scope>
    <source>
        <strain evidence="1">BV-YZ2020</strain>
    </source>
</reference>
<dbReference type="Proteomes" id="UP000828941">
    <property type="component" value="Chromosome 12"/>
</dbReference>
<evidence type="ECO:0000313" key="2">
    <source>
        <dbReference type="Proteomes" id="UP000828941"/>
    </source>
</evidence>
<accession>A0ACB9LAF8</accession>
<gene>
    <name evidence="1" type="ORF">L6164_029830</name>
</gene>
<dbReference type="EMBL" id="CM039437">
    <property type="protein sequence ID" value="KAI4306564.1"/>
    <property type="molecule type" value="Genomic_DNA"/>
</dbReference>
<name>A0ACB9LAF8_BAUVA</name>
<protein>
    <submittedName>
        <fullName evidence="1">Uncharacterized protein</fullName>
    </submittedName>
</protein>
<keyword evidence="2" id="KW-1185">Reference proteome</keyword>
<sequence length="325" mass="36717">MGIPYLESVTAVERKRVIRELVEGQESATHLKVLLQKHSGDDGSLSAKELVAKILRSFDKTLSVLTSSEDVNGGEVSQILAIYGENGSPQAASCNDRGFEDSGESRKRSSPVPTKDRRGCYKRRKNAQAWNEVSSKTDDNYAWRKYGQKEILNSKYPRSYFRCTRKYDQGCRAIKQVQRLQESPELYQITYIGNHTCRDMIKAPQLVVDSTSPWESFLVNQPEPEPSRAPYEQDHPFSSSTPMIKEENPKQETPSDVTDNMKTNLWSNLKDFEPTMLPSSTKMASDNADTVYSCTGSHSTLEMDFGVDSVFGTDSDFHFDESQFI</sequence>
<comment type="caution">
    <text evidence="1">The sequence shown here is derived from an EMBL/GenBank/DDBJ whole genome shotgun (WGS) entry which is preliminary data.</text>
</comment>
<evidence type="ECO:0000313" key="1">
    <source>
        <dbReference type="EMBL" id="KAI4306564.1"/>
    </source>
</evidence>
<organism evidence="1 2">
    <name type="scientific">Bauhinia variegata</name>
    <name type="common">Purple orchid tree</name>
    <name type="synonym">Phanera variegata</name>
    <dbReference type="NCBI Taxonomy" id="167791"/>
    <lineage>
        <taxon>Eukaryota</taxon>
        <taxon>Viridiplantae</taxon>
        <taxon>Streptophyta</taxon>
        <taxon>Embryophyta</taxon>
        <taxon>Tracheophyta</taxon>
        <taxon>Spermatophyta</taxon>
        <taxon>Magnoliopsida</taxon>
        <taxon>eudicotyledons</taxon>
        <taxon>Gunneridae</taxon>
        <taxon>Pentapetalae</taxon>
        <taxon>rosids</taxon>
        <taxon>fabids</taxon>
        <taxon>Fabales</taxon>
        <taxon>Fabaceae</taxon>
        <taxon>Cercidoideae</taxon>
        <taxon>Cercideae</taxon>
        <taxon>Bauhiniinae</taxon>
        <taxon>Bauhinia</taxon>
    </lineage>
</organism>
<proteinExistence type="predicted"/>